<proteinExistence type="predicted"/>
<protein>
    <submittedName>
        <fullName evidence="1">Uncharacterized protein</fullName>
    </submittedName>
</protein>
<evidence type="ECO:0000313" key="1">
    <source>
        <dbReference type="EMBL" id="BDR92637.1"/>
    </source>
</evidence>
<organism evidence="1 2">
    <name type="scientific">Vulcanisaeta souniana JCM 11219</name>
    <dbReference type="NCBI Taxonomy" id="1293586"/>
    <lineage>
        <taxon>Archaea</taxon>
        <taxon>Thermoproteota</taxon>
        <taxon>Thermoprotei</taxon>
        <taxon>Thermoproteales</taxon>
        <taxon>Thermoproteaceae</taxon>
        <taxon>Vulcanisaeta</taxon>
    </lineage>
</organism>
<keyword evidence="2" id="KW-1185">Reference proteome</keyword>
<accession>A0ABM8BNT6</accession>
<dbReference type="Proteomes" id="UP001060771">
    <property type="component" value="Chromosome"/>
</dbReference>
<evidence type="ECO:0000313" key="2">
    <source>
        <dbReference type="Proteomes" id="UP001060771"/>
    </source>
</evidence>
<reference evidence="2" key="1">
    <citation type="submission" date="2022-09" db="EMBL/GenBank/DDBJ databases">
        <title>Complete genome sequence of Vulcanisaeta souniana.</title>
        <authorList>
            <person name="Kato S."/>
            <person name="Itoh T."/>
            <person name="Ohkuma M."/>
        </authorList>
    </citation>
    <scope>NUCLEOTIDE SEQUENCE [LARGE SCALE GENOMIC DNA]</scope>
    <source>
        <strain evidence="2">JCM 11219</strain>
    </source>
</reference>
<sequence>MEISKELIKAAEERGIDLTSSPPFRAGVPRGLRGYTPLWVLLRYGGLGKTMVF</sequence>
<dbReference type="EMBL" id="AP026830">
    <property type="protein sequence ID" value="BDR92637.1"/>
    <property type="molecule type" value="Genomic_DNA"/>
</dbReference>
<name>A0ABM8BNT6_9CREN</name>
<gene>
    <name evidence="1" type="ORF">Vsou_17300</name>
</gene>